<dbReference type="PANTHER" id="PTHR23313">
    <property type="entry name" value="TSEC1-RELATED"/>
    <property type="match status" value="1"/>
</dbReference>
<proteinExistence type="predicted"/>
<accession>A0A7L4NPS8</accession>
<organism evidence="2 3">
    <name type="scientific">Ceyx cyanopectus</name>
    <name type="common">Indigo-banded kingfisher</name>
    <dbReference type="NCBI Taxonomy" id="390723"/>
    <lineage>
        <taxon>Eukaryota</taxon>
        <taxon>Metazoa</taxon>
        <taxon>Chordata</taxon>
        <taxon>Craniata</taxon>
        <taxon>Vertebrata</taxon>
        <taxon>Euteleostomi</taxon>
        <taxon>Archelosauria</taxon>
        <taxon>Archosauria</taxon>
        <taxon>Dinosauria</taxon>
        <taxon>Saurischia</taxon>
        <taxon>Theropoda</taxon>
        <taxon>Coelurosauria</taxon>
        <taxon>Aves</taxon>
        <taxon>Neognathae</taxon>
        <taxon>Neoaves</taxon>
        <taxon>Telluraves</taxon>
        <taxon>Coraciimorphae</taxon>
        <taxon>Coraciiformes</taxon>
        <taxon>Alcedinidae</taxon>
        <taxon>Ceyx</taxon>
    </lineage>
</organism>
<name>A0A7L4NPS8_9AVES</name>
<reference evidence="2 3" key="1">
    <citation type="submission" date="2020-02" db="EMBL/GenBank/DDBJ databases">
        <title>Bird 10,000 Genomes (B10K) Project - Family phase.</title>
        <authorList>
            <person name="Zhang G."/>
        </authorList>
    </citation>
    <scope>NUCLEOTIDE SEQUENCE [LARGE SCALE GENOMIC DNA]</scope>
    <source>
        <strain evidence="2">B10K-DU-013-51</strain>
        <tissue evidence="2">Mixed tissue sample</tissue>
    </source>
</reference>
<feature type="non-terminal residue" evidence="2">
    <location>
        <position position="149"/>
    </location>
</feature>
<evidence type="ECO:0000256" key="1">
    <source>
        <dbReference type="SAM" id="Coils"/>
    </source>
</evidence>
<keyword evidence="1" id="KW-0175">Coiled coil</keyword>
<gene>
    <name evidence="2" type="primary">Tex9</name>
    <name evidence="2" type="ORF">CEYCYA_R06419</name>
</gene>
<dbReference type="Proteomes" id="UP000586704">
    <property type="component" value="Unassembled WGS sequence"/>
</dbReference>
<dbReference type="PANTHER" id="PTHR23313:SF0">
    <property type="entry name" value="TESTIS-EXPRESSED PROTEIN 9"/>
    <property type="match status" value="1"/>
</dbReference>
<dbReference type="EMBL" id="VYZU01090804">
    <property type="protein sequence ID" value="NXY91432.1"/>
    <property type="molecule type" value="Genomic_DNA"/>
</dbReference>
<dbReference type="OrthoDB" id="269872at2759"/>
<sequence length="149" mass="16782">SSKIRNLEGGSSDDVAVLEDHIDFSSAKKISKIEEKIKKGGSPDCLDDDINPSTRNETATEAQIQVLKAKLRVLQEELDSVVRECRKKDDENQNLKSQLKATEGDKSRLQRALNVQLSHTEKYKMLSQEENKTSEGLQQELIALKKVMQ</sequence>
<protein>
    <submittedName>
        <fullName evidence="2">TEX9 protein</fullName>
    </submittedName>
</protein>
<feature type="coiled-coil region" evidence="1">
    <location>
        <begin position="57"/>
        <end position="112"/>
    </location>
</feature>
<evidence type="ECO:0000313" key="2">
    <source>
        <dbReference type="EMBL" id="NXY91432.1"/>
    </source>
</evidence>
<evidence type="ECO:0000313" key="3">
    <source>
        <dbReference type="Proteomes" id="UP000586704"/>
    </source>
</evidence>
<feature type="non-terminal residue" evidence="2">
    <location>
        <position position="1"/>
    </location>
</feature>
<comment type="caution">
    <text evidence="2">The sequence shown here is derived from an EMBL/GenBank/DDBJ whole genome shotgun (WGS) entry which is preliminary data.</text>
</comment>
<dbReference type="AlphaFoldDB" id="A0A7L4NPS8"/>
<keyword evidence="3" id="KW-1185">Reference proteome</keyword>